<accession>A0AAD6BDZ6</accession>
<evidence type="ECO:0000313" key="3">
    <source>
        <dbReference type="Proteomes" id="UP001219934"/>
    </source>
</evidence>
<name>A0AAD6BDZ6_9TELE</name>
<feature type="region of interest" description="Disordered" evidence="1">
    <location>
        <begin position="14"/>
        <end position="33"/>
    </location>
</feature>
<protein>
    <submittedName>
        <fullName evidence="2">Uncharacterized protein</fullName>
    </submittedName>
</protein>
<keyword evidence="3" id="KW-1185">Reference proteome</keyword>
<evidence type="ECO:0000313" key="2">
    <source>
        <dbReference type="EMBL" id="KAJ4941029.1"/>
    </source>
</evidence>
<gene>
    <name evidence="2" type="ORF">JOQ06_027316</name>
</gene>
<comment type="caution">
    <text evidence="2">The sequence shown here is derived from an EMBL/GenBank/DDBJ whole genome shotgun (WGS) entry which is preliminary data.</text>
</comment>
<sequence length="86" mass="9759">ILVADIKQVREEKTSIGRNTGTSGRLGISERADPVSERTELRLLDQLIREHGSRLYTSRPRAGPLRRINPSREIKLIQLISTSPER</sequence>
<dbReference type="EMBL" id="JAPTMU010000007">
    <property type="protein sequence ID" value="KAJ4941029.1"/>
    <property type="molecule type" value="Genomic_DNA"/>
</dbReference>
<feature type="non-terminal residue" evidence="2">
    <location>
        <position position="86"/>
    </location>
</feature>
<dbReference type="AlphaFoldDB" id="A0AAD6BDZ6"/>
<reference evidence="2" key="1">
    <citation type="submission" date="2022-11" db="EMBL/GenBank/DDBJ databases">
        <title>Chromosome-level genome of Pogonophryne albipinna.</title>
        <authorList>
            <person name="Jo E."/>
        </authorList>
    </citation>
    <scope>NUCLEOTIDE SEQUENCE</scope>
    <source>
        <strain evidence="2">SGF0006</strain>
        <tissue evidence="2">Muscle</tissue>
    </source>
</reference>
<dbReference type="Proteomes" id="UP001219934">
    <property type="component" value="Unassembled WGS sequence"/>
</dbReference>
<proteinExistence type="predicted"/>
<organism evidence="2 3">
    <name type="scientific">Pogonophryne albipinna</name>
    <dbReference type="NCBI Taxonomy" id="1090488"/>
    <lineage>
        <taxon>Eukaryota</taxon>
        <taxon>Metazoa</taxon>
        <taxon>Chordata</taxon>
        <taxon>Craniata</taxon>
        <taxon>Vertebrata</taxon>
        <taxon>Euteleostomi</taxon>
        <taxon>Actinopterygii</taxon>
        <taxon>Neopterygii</taxon>
        <taxon>Teleostei</taxon>
        <taxon>Neoteleostei</taxon>
        <taxon>Acanthomorphata</taxon>
        <taxon>Eupercaria</taxon>
        <taxon>Perciformes</taxon>
        <taxon>Notothenioidei</taxon>
        <taxon>Pogonophryne</taxon>
    </lineage>
</organism>
<feature type="non-terminal residue" evidence="2">
    <location>
        <position position="1"/>
    </location>
</feature>
<evidence type="ECO:0000256" key="1">
    <source>
        <dbReference type="SAM" id="MobiDB-lite"/>
    </source>
</evidence>